<dbReference type="AlphaFoldDB" id="A0A2S9V3L5"/>
<reference evidence="2" key="1">
    <citation type="journal article" date="2020" name="Int. J. Syst. Evol. Microbiol.">
        <title>Alteromonas alba sp. nov., a marine bacterium isolated from the seawater of the West Pacific Ocean.</title>
        <authorList>
            <person name="Sun C."/>
            <person name="Wu Y.-H."/>
            <person name="Xamxidin M."/>
            <person name="Cheng H."/>
            <person name="Xu X.-W."/>
        </authorList>
    </citation>
    <scope>NUCLEOTIDE SEQUENCE [LARGE SCALE GENOMIC DNA]</scope>
    <source>
        <strain evidence="2">190</strain>
    </source>
</reference>
<keyword evidence="2" id="KW-1185">Reference proteome</keyword>
<evidence type="ECO:0000313" key="1">
    <source>
        <dbReference type="EMBL" id="PRO71046.1"/>
    </source>
</evidence>
<gene>
    <name evidence="1" type="ORF">C6Y40_24040</name>
</gene>
<comment type="caution">
    <text evidence="1">The sequence shown here is derived from an EMBL/GenBank/DDBJ whole genome shotgun (WGS) entry which is preliminary data.</text>
</comment>
<dbReference type="Proteomes" id="UP000238949">
    <property type="component" value="Unassembled WGS sequence"/>
</dbReference>
<organism evidence="1 2">
    <name type="scientific">Alteromonas alba</name>
    <dbReference type="NCBI Taxonomy" id="2079529"/>
    <lineage>
        <taxon>Bacteria</taxon>
        <taxon>Pseudomonadati</taxon>
        <taxon>Pseudomonadota</taxon>
        <taxon>Gammaproteobacteria</taxon>
        <taxon>Alteromonadales</taxon>
        <taxon>Alteromonadaceae</taxon>
        <taxon>Alteromonas/Salinimonas group</taxon>
        <taxon>Alteromonas</taxon>
    </lineage>
</organism>
<accession>A0A2S9V3L5</accession>
<proteinExistence type="predicted"/>
<name>A0A2S9V3L5_9ALTE</name>
<protein>
    <submittedName>
        <fullName evidence="1">Uncharacterized protein</fullName>
    </submittedName>
</protein>
<evidence type="ECO:0000313" key="2">
    <source>
        <dbReference type="Proteomes" id="UP000238949"/>
    </source>
</evidence>
<dbReference type="EMBL" id="PVNP01000219">
    <property type="protein sequence ID" value="PRO71046.1"/>
    <property type="molecule type" value="Genomic_DNA"/>
</dbReference>
<sequence>MQQINILAANSRRIYTPAQLCKRFHKITINSEKVQLFTANRLLISHNFQNYWLFKRFRY</sequence>